<gene>
    <name evidence="2" type="ORF">HEB94_002545</name>
</gene>
<dbReference type="AlphaFoldDB" id="A0A927MYK5"/>
<evidence type="ECO:0000313" key="3">
    <source>
        <dbReference type="Proteomes" id="UP000638648"/>
    </source>
</evidence>
<sequence length="84" mass="9802">MDRWVEHHRFVPTPAMQPDAPSLCFVCGVEFGYQDATLEAVHRSRERWRLQGYTWHDERMRPTVWGPEAQAQPAAAPREVMRAP</sequence>
<dbReference type="EMBL" id="JADBEM010000001">
    <property type="protein sequence ID" value="MBE1605697.1"/>
    <property type="molecule type" value="Genomic_DNA"/>
</dbReference>
<comment type="caution">
    <text evidence="2">The sequence shown here is derived from an EMBL/GenBank/DDBJ whole genome shotgun (WGS) entry which is preliminary data.</text>
</comment>
<proteinExistence type="predicted"/>
<evidence type="ECO:0000256" key="1">
    <source>
        <dbReference type="SAM" id="MobiDB-lite"/>
    </source>
</evidence>
<protein>
    <submittedName>
        <fullName evidence="2">Uncharacterized protein</fullName>
    </submittedName>
</protein>
<accession>A0A927MYK5</accession>
<keyword evidence="3" id="KW-1185">Reference proteome</keyword>
<evidence type="ECO:0000313" key="2">
    <source>
        <dbReference type="EMBL" id="MBE1605697.1"/>
    </source>
</evidence>
<dbReference type="Proteomes" id="UP000638648">
    <property type="component" value="Unassembled WGS sequence"/>
</dbReference>
<organism evidence="2 3">
    <name type="scientific">Actinopolymorpha pittospori</name>
    <dbReference type="NCBI Taxonomy" id="648752"/>
    <lineage>
        <taxon>Bacteria</taxon>
        <taxon>Bacillati</taxon>
        <taxon>Actinomycetota</taxon>
        <taxon>Actinomycetes</taxon>
        <taxon>Propionibacteriales</taxon>
        <taxon>Actinopolymorphaceae</taxon>
        <taxon>Actinopolymorpha</taxon>
    </lineage>
</organism>
<reference evidence="2" key="1">
    <citation type="submission" date="2020-10" db="EMBL/GenBank/DDBJ databases">
        <title>Sequencing the genomes of 1000 actinobacteria strains.</title>
        <authorList>
            <person name="Klenk H.-P."/>
        </authorList>
    </citation>
    <scope>NUCLEOTIDE SEQUENCE</scope>
    <source>
        <strain evidence="2">DSM 45354</strain>
    </source>
</reference>
<name>A0A927MYK5_9ACTN</name>
<feature type="region of interest" description="Disordered" evidence="1">
    <location>
        <begin position="64"/>
        <end position="84"/>
    </location>
</feature>